<accession>A0ABI7WQ34</accession>
<dbReference type="Ensembl" id="ENSFCTT00005017697.1">
    <property type="protein sequence ID" value="ENSFCTP00005011962.1"/>
    <property type="gene ID" value="ENSFCTG00005006356.1"/>
</dbReference>
<keyword evidence="3" id="KW-1185">Reference proteome</keyword>
<organism evidence="2 3">
    <name type="scientific">Felis catus</name>
    <name type="common">Cat</name>
    <name type="synonym">Felis silvestris catus</name>
    <dbReference type="NCBI Taxonomy" id="9685"/>
    <lineage>
        <taxon>Eukaryota</taxon>
        <taxon>Metazoa</taxon>
        <taxon>Chordata</taxon>
        <taxon>Craniata</taxon>
        <taxon>Vertebrata</taxon>
        <taxon>Euteleostomi</taxon>
        <taxon>Mammalia</taxon>
        <taxon>Eutheria</taxon>
        <taxon>Laurasiatheria</taxon>
        <taxon>Carnivora</taxon>
        <taxon>Feliformia</taxon>
        <taxon>Felidae</taxon>
        <taxon>Felinae</taxon>
        <taxon>Felis</taxon>
    </lineage>
</organism>
<dbReference type="SUPFAM" id="SSF47240">
    <property type="entry name" value="Ferritin-like"/>
    <property type="match status" value="1"/>
</dbReference>
<dbReference type="InterPro" id="IPR009078">
    <property type="entry name" value="Ferritin-like_SF"/>
</dbReference>
<reference evidence="2" key="2">
    <citation type="submission" date="2025-08" db="UniProtKB">
        <authorList>
            <consortium name="Ensembl"/>
        </authorList>
    </citation>
    <scope>IDENTIFICATION</scope>
    <source>
        <strain evidence="2">breed Abyssinian</strain>
    </source>
</reference>
<proteinExistence type="predicted"/>
<name>A0ABI7WQ34_FELCA</name>
<dbReference type="Gene3D" id="1.20.1260.10">
    <property type="match status" value="1"/>
</dbReference>
<dbReference type="GeneTree" id="ENSGT01140000286689"/>
<dbReference type="Proteomes" id="UP000823872">
    <property type="component" value="Chromosome X"/>
</dbReference>
<evidence type="ECO:0000256" key="1">
    <source>
        <dbReference type="SAM" id="MobiDB-lite"/>
    </source>
</evidence>
<sequence>MNLPTAPKATPAPRSHAPCPWPSSATALTAASPSRVCQNYHQDSEATLNHHSNLELYASPVYLPRLTTLTAKAWP</sequence>
<feature type="region of interest" description="Disordered" evidence="1">
    <location>
        <begin position="1"/>
        <end position="20"/>
    </location>
</feature>
<protein>
    <submittedName>
        <fullName evidence="2">Uncharacterized protein</fullName>
    </submittedName>
</protein>
<evidence type="ECO:0000313" key="3">
    <source>
        <dbReference type="Proteomes" id="UP000823872"/>
    </source>
</evidence>
<reference evidence="2" key="3">
    <citation type="submission" date="2025-09" db="UniProtKB">
        <authorList>
            <consortium name="Ensembl"/>
        </authorList>
    </citation>
    <scope>IDENTIFICATION</scope>
    <source>
        <strain evidence="2">breed Abyssinian</strain>
    </source>
</reference>
<reference evidence="2 3" key="1">
    <citation type="submission" date="2021-02" db="EMBL/GenBank/DDBJ databases">
        <title>Safari Cat Assemblies.</title>
        <authorList>
            <person name="Bredemeyer K.R."/>
            <person name="Murphy W.J."/>
        </authorList>
    </citation>
    <scope>NUCLEOTIDE SEQUENCE [LARGE SCALE GENOMIC DNA]</scope>
</reference>
<evidence type="ECO:0000313" key="2">
    <source>
        <dbReference type="Ensembl" id="ENSFCTP00005011962.1"/>
    </source>
</evidence>
<dbReference type="InterPro" id="IPR012347">
    <property type="entry name" value="Ferritin-like"/>
</dbReference>